<evidence type="ECO:0000259" key="1">
    <source>
        <dbReference type="PROSITE" id="PS50824"/>
    </source>
</evidence>
<name>A0AAW1YV30_CULAL</name>
<accession>A0AAW1YV30</accession>
<dbReference type="EMBL" id="JAWDJR010000024">
    <property type="protein sequence ID" value="KAK9951850.1"/>
    <property type="molecule type" value="Genomic_DNA"/>
</dbReference>
<dbReference type="AlphaFoldDB" id="A0AAW1YV30"/>
<comment type="caution">
    <text evidence="2">The sequence shown here is derived from an EMBL/GenBank/DDBJ whole genome shotgun (WGS) entry which is preliminary data.</text>
</comment>
<dbReference type="PROSITE" id="PS50824">
    <property type="entry name" value="DAPIN"/>
    <property type="match status" value="1"/>
</dbReference>
<dbReference type="Proteomes" id="UP001479290">
    <property type="component" value="Unassembled WGS sequence"/>
</dbReference>
<feature type="domain" description="Pyrin" evidence="1">
    <location>
        <begin position="1"/>
        <end position="85"/>
    </location>
</feature>
<dbReference type="InterPro" id="IPR011029">
    <property type="entry name" value="DEATH-like_dom_sf"/>
</dbReference>
<gene>
    <name evidence="2" type="ORF">ABG768_017725</name>
</gene>
<evidence type="ECO:0000313" key="3">
    <source>
        <dbReference type="Proteomes" id="UP001479290"/>
    </source>
</evidence>
<dbReference type="SUPFAM" id="SSF47986">
    <property type="entry name" value="DEATH domain"/>
    <property type="match status" value="1"/>
</dbReference>
<sequence>MACVKKLLHDTLDDLKEDDLKRFKSYLKDDGPVGAGKLEDAGVTDIVDIMMQRFGAEEAVKITLNILRKMNQNQLAEKLQNNYTE</sequence>
<dbReference type="Gene3D" id="1.10.533.10">
    <property type="entry name" value="Death Domain, Fas"/>
    <property type="match status" value="1"/>
</dbReference>
<keyword evidence="3" id="KW-1185">Reference proteome</keyword>
<proteinExistence type="predicted"/>
<dbReference type="CDD" id="cd08321">
    <property type="entry name" value="Pyrin_ASC-like"/>
    <property type="match status" value="1"/>
</dbReference>
<reference evidence="2 3" key="1">
    <citation type="submission" date="2024-05" db="EMBL/GenBank/DDBJ databases">
        <title>A high-quality chromosomal-level genome assembly of Topmouth culter (Culter alburnus).</title>
        <authorList>
            <person name="Zhao H."/>
        </authorList>
    </citation>
    <scope>NUCLEOTIDE SEQUENCE [LARGE SCALE GENOMIC DNA]</scope>
    <source>
        <strain evidence="2">CATC2023</strain>
        <tissue evidence="2">Muscle</tissue>
    </source>
</reference>
<dbReference type="Pfam" id="PF02758">
    <property type="entry name" value="PYRIN"/>
    <property type="match status" value="1"/>
</dbReference>
<dbReference type="SMART" id="SM01289">
    <property type="entry name" value="PYRIN"/>
    <property type="match status" value="1"/>
</dbReference>
<feature type="non-terminal residue" evidence="2">
    <location>
        <position position="85"/>
    </location>
</feature>
<protein>
    <recommendedName>
        <fullName evidence="1">Pyrin domain-containing protein</fullName>
    </recommendedName>
</protein>
<organism evidence="2 3">
    <name type="scientific">Culter alburnus</name>
    <name type="common">Topmouth culter</name>
    <dbReference type="NCBI Taxonomy" id="194366"/>
    <lineage>
        <taxon>Eukaryota</taxon>
        <taxon>Metazoa</taxon>
        <taxon>Chordata</taxon>
        <taxon>Craniata</taxon>
        <taxon>Vertebrata</taxon>
        <taxon>Euteleostomi</taxon>
        <taxon>Actinopterygii</taxon>
        <taxon>Neopterygii</taxon>
        <taxon>Teleostei</taxon>
        <taxon>Ostariophysi</taxon>
        <taxon>Cypriniformes</taxon>
        <taxon>Xenocyprididae</taxon>
        <taxon>Xenocypridinae</taxon>
        <taxon>Culter</taxon>
    </lineage>
</organism>
<evidence type="ECO:0000313" key="2">
    <source>
        <dbReference type="EMBL" id="KAK9951850.1"/>
    </source>
</evidence>
<dbReference type="InterPro" id="IPR004020">
    <property type="entry name" value="DAPIN"/>
</dbReference>